<dbReference type="PROSITE" id="PS00028">
    <property type="entry name" value="ZINC_FINGER_C2H2_1"/>
    <property type="match status" value="1"/>
</dbReference>
<dbReference type="AlphaFoldDB" id="A0A1C7NS61"/>
<reference evidence="4 5" key="1">
    <citation type="submission" date="2016-03" db="EMBL/GenBank/DDBJ databases">
        <title>Choanephora cucurbitarum.</title>
        <authorList>
            <person name="Min B."/>
            <person name="Park H."/>
            <person name="Park J.-H."/>
            <person name="Shin H.-D."/>
            <person name="Choi I.-G."/>
        </authorList>
    </citation>
    <scope>NUCLEOTIDE SEQUENCE [LARGE SCALE GENOMIC DNA]</scope>
    <source>
        <strain evidence="4 5">KUS-F28377</strain>
    </source>
</reference>
<evidence type="ECO:0000313" key="5">
    <source>
        <dbReference type="Proteomes" id="UP000093000"/>
    </source>
</evidence>
<evidence type="ECO:0000259" key="3">
    <source>
        <dbReference type="PROSITE" id="PS50157"/>
    </source>
</evidence>
<feature type="compositionally biased region" description="Basic and acidic residues" evidence="2">
    <location>
        <begin position="103"/>
        <end position="115"/>
    </location>
</feature>
<feature type="domain" description="C2H2-type" evidence="3">
    <location>
        <begin position="15"/>
        <end position="43"/>
    </location>
</feature>
<evidence type="ECO:0000256" key="2">
    <source>
        <dbReference type="SAM" id="MobiDB-lite"/>
    </source>
</evidence>
<name>A0A1C7NS61_9FUNG</name>
<accession>A0A1C7NS61</accession>
<dbReference type="InterPro" id="IPR013087">
    <property type="entry name" value="Znf_C2H2_type"/>
</dbReference>
<feature type="compositionally biased region" description="Basic residues" evidence="2">
    <location>
        <begin position="139"/>
        <end position="149"/>
    </location>
</feature>
<keyword evidence="1" id="KW-0862">Zinc</keyword>
<gene>
    <name evidence="4" type="ORF">A0J61_00065</name>
</gene>
<evidence type="ECO:0000313" key="4">
    <source>
        <dbReference type="EMBL" id="OBZ91937.1"/>
    </source>
</evidence>
<dbReference type="PROSITE" id="PS50157">
    <property type="entry name" value="ZINC_FINGER_C2H2_2"/>
    <property type="match status" value="1"/>
</dbReference>
<dbReference type="Proteomes" id="UP000093000">
    <property type="component" value="Unassembled WGS sequence"/>
</dbReference>
<dbReference type="OrthoDB" id="2287072at2759"/>
<proteinExistence type="predicted"/>
<dbReference type="InParanoid" id="A0A1C7NS61"/>
<dbReference type="GO" id="GO:0008270">
    <property type="term" value="F:zinc ion binding"/>
    <property type="evidence" value="ECO:0007669"/>
    <property type="project" value="UniProtKB-KW"/>
</dbReference>
<keyword evidence="1" id="KW-0479">Metal-binding</keyword>
<protein>
    <recommendedName>
        <fullName evidence="3">C2H2-type domain-containing protein</fullName>
    </recommendedName>
</protein>
<feature type="region of interest" description="Disordered" evidence="2">
    <location>
        <begin position="101"/>
        <end position="163"/>
    </location>
</feature>
<organism evidence="4 5">
    <name type="scientific">Choanephora cucurbitarum</name>
    <dbReference type="NCBI Taxonomy" id="101091"/>
    <lineage>
        <taxon>Eukaryota</taxon>
        <taxon>Fungi</taxon>
        <taxon>Fungi incertae sedis</taxon>
        <taxon>Mucoromycota</taxon>
        <taxon>Mucoromycotina</taxon>
        <taxon>Mucoromycetes</taxon>
        <taxon>Mucorales</taxon>
        <taxon>Mucorineae</taxon>
        <taxon>Choanephoraceae</taxon>
        <taxon>Choanephoroideae</taxon>
        <taxon>Choanephora</taxon>
    </lineage>
</organism>
<keyword evidence="5" id="KW-1185">Reference proteome</keyword>
<evidence type="ECO:0000256" key="1">
    <source>
        <dbReference type="PROSITE-ProRule" id="PRU00042"/>
    </source>
</evidence>
<feature type="compositionally biased region" description="Acidic residues" evidence="2">
    <location>
        <begin position="116"/>
        <end position="135"/>
    </location>
</feature>
<keyword evidence="1" id="KW-0863">Zinc-finger</keyword>
<sequence>MVVTSKEKEVVKFIYACSICGDSFRGAVQSIDHYLRIHGYSAPRRSIGRRRPPHPDYDYQNKADGDCDCEHYACGSCWFHVPATKEGLEDLRDHFFNAHHPKKVDTSKDSGKDYEPDNMEEEQEETEEDGGEEEDQKEKVKKGPNRRKSTSSAQPDNKEDMTTVLQKLNELSDLFKNLMK</sequence>
<dbReference type="EMBL" id="LUGH01000001">
    <property type="protein sequence ID" value="OBZ91937.1"/>
    <property type="molecule type" value="Genomic_DNA"/>
</dbReference>
<comment type="caution">
    <text evidence="4">The sequence shown here is derived from an EMBL/GenBank/DDBJ whole genome shotgun (WGS) entry which is preliminary data.</text>
</comment>